<feature type="chain" id="PRO_5045487755" evidence="1">
    <location>
        <begin position="22"/>
        <end position="248"/>
    </location>
</feature>
<comment type="caution">
    <text evidence="2">The sequence shown here is derived from an EMBL/GenBank/DDBJ whole genome shotgun (WGS) entry which is preliminary data.</text>
</comment>
<dbReference type="EMBL" id="JAUZVZ010000001">
    <property type="protein sequence ID" value="MDP4534788.1"/>
    <property type="molecule type" value="Genomic_DNA"/>
</dbReference>
<dbReference type="InterPro" id="IPR052022">
    <property type="entry name" value="26kDa_periplasmic_antigen"/>
</dbReference>
<dbReference type="PANTHER" id="PTHR34387">
    <property type="entry name" value="SLR1258 PROTEIN"/>
    <property type="match status" value="1"/>
</dbReference>
<proteinExistence type="predicted"/>
<gene>
    <name evidence="2" type="ORF">Q3O60_01095</name>
</gene>
<dbReference type="Pfam" id="PF04402">
    <property type="entry name" value="SIMPL"/>
    <property type="match status" value="1"/>
</dbReference>
<evidence type="ECO:0000256" key="1">
    <source>
        <dbReference type="SAM" id="SignalP"/>
    </source>
</evidence>
<evidence type="ECO:0000313" key="2">
    <source>
        <dbReference type="EMBL" id="MDP4534788.1"/>
    </source>
</evidence>
<name>A0ABT9GUY5_9GAMM</name>
<dbReference type="InterPro" id="IPR007497">
    <property type="entry name" value="SIMPL/DUF541"/>
</dbReference>
<protein>
    <submittedName>
        <fullName evidence="2">SIMPL domain-containing protein</fullName>
    </submittedName>
</protein>
<keyword evidence="3" id="KW-1185">Reference proteome</keyword>
<feature type="signal peptide" evidence="1">
    <location>
        <begin position="1"/>
        <end position="21"/>
    </location>
</feature>
<dbReference type="Gene3D" id="3.30.110.170">
    <property type="entry name" value="Protein of unknown function (DUF541), domain 1"/>
    <property type="match status" value="1"/>
</dbReference>
<dbReference type="Gene3D" id="3.30.70.2970">
    <property type="entry name" value="Protein of unknown function (DUF541), domain 2"/>
    <property type="match status" value="1"/>
</dbReference>
<reference evidence="2 3" key="1">
    <citation type="submission" date="2023-08" db="EMBL/GenBank/DDBJ databases">
        <authorList>
            <person name="Joshi A."/>
            <person name="Thite S."/>
        </authorList>
    </citation>
    <scope>NUCLEOTIDE SEQUENCE [LARGE SCALE GENOMIC DNA]</scope>
    <source>
        <strain evidence="2 3">AC40</strain>
    </source>
</reference>
<organism evidence="2 3">
    <name type="scientific">Alkalimonas collagenimarina</name>
    <dbReference type="NCBI Taxonomy" id="400390"/>
    <lineage>
        <taxon>Bacteria</taxon>
        <taxon>Pseudomonadati</taxon>
        <taxon>Pseudomonadota</taxon>
        <taxon>Gammaproteobacteria</taxon>
        <taxon>Alkalimonas</taxon>
    </lineage>
</organism>
<accession>A0ABT9GUY5</accession>
<evidence type="ECO:0000313" key="3">
    <source>
        <dbReference type="Proteomes" id="UP001231616"/>
    </source>
</evidence>
<keyword evidence="1" id="KW-0732">Signal</keyword>
<dbReference type="Proteomes" id="UP001231616">
    <property type="component" value="Unassembled WGS sequence"/>
</dbReference>
<sequence>MKRSFLLTTGVTLCLSFAATASPVPDFPFITVTGTAQLHVEPDTAQIRLVIRANESTAEQATSAVYRQGNTLLEYLKSKGVELDAIEAAQINKEATYQDYSSRTITGYSATQPVSIQLQSIEHYVEIMDHLFKQPNIFSIQGQFGTSKQSQYETELVAKAGADARKRAEQLSAAQGVSLHSVFAISEGSRSWGNLGGDFGFGAGAGVYGVQMRASADSMEQSSLVMPKHIQLQQSVNVIYRLETQQFD</sequence>
<dbReference type="PANTHER" id="PTHR34387:SF1">
    <property type="entry name" value="PERIPLASMIC IMMUNOGENIC PROTEIN"/>
    <property type="match status" value="1"/>
</dbReference>
<dbReference type="RefSeq" id="WP_305892055.1">
    <property type="nucleotide sequence ID" value="NZ_JAUZVZ010000001.1"/>
</dbReference>